<accession>A0A3P7XMV9</accession>
<evidence type="ECO:0000313" key="3">
    <source>
        <dbReference type="Proteomes" id="UP000268014"/>
    </source>
</evidence>
<feature type="compositionally biased region" description="Polar residues" evidence="1">
    <location>
        <begin position="151"/>
        <end position="168"/>
    </location>
</feature>
<dbReference type="EMBL" id="UZAF01020144">
    <property type="protein sequence ID" value="VDO66869.1"/>
    <property type="molecule type" value="Genomic_DNA"/>
</dbReference>
<feature type="compositionally biased region" description="Polar residues" evidence="1">
    <location>
        <begin position="347"/>
        <end position="361"/>
    </location>
</feature>
<organism evidence="2 3">
    <name type="scientific">Haemonchus placei</name>
    <name type="common">Barber's pole worm</name>
    <dbReference type="NCBI Taxonomy" id="6290"/>
    <lineage>
        <taxon>Eukaryota</taxon>
        <taxon>Metazoa</taxon>
        <taxon>Ecdysozoa</taxon>
        <taxon>Nematoda</taxon>
        <taxon>Chromadorea</taxon>
        <taxon>Rhabditida</taxon>
        <taxon>Rhabditina</taxon>
        <taxon>Rhabditomorpha</taxon>
        <taxon>Strongyloidea</taxon>
        <taxon>Trichostrongylidae</taxon>
        <taxon>Haemonchus</taxon>
    </lineage>
</organism>
<feature type="compositionally biased region" description="Basic and acidic residues" evidence="1">
    <location>
        <begin position="212"/>
        <end position="221"/>
    </location>
</feature>
<evidence type="ECO:0000256" key="1">
    <source>
        <dbReference type="SAM" id="MobiDB-lite"/>
    </source>
</evidence>
<protein>
    <submittedName>
        <fullName evidence="2">Uncharacterized protein</fullName>
    </submittedName>
</protein>
<proteinExistence type="predicted"/>
<feature type="non-terminal residue" evidence="2">
    <location>
        <position position="361"/>
    </location>
</feature>
<keyword evidence="3" id="KW-1185">Reference proteome</keyword>
<reference evidence="2 3" key="1">
    <citation type="submission" date="2018-11" db="EMBL/GenBank/DDBJ databases">
        <authorList>
            <consortium name="Pathogen Informatics"/>
        </authorList>
    </citation>
    <scope>NUCLEOTIDE SEQUENCE [LARGE SCALE GENOMIC DNA]</scope>
    <source>
        <strain evidence="2 3">MHpl1</strain>
    </source>
</reference>
<feature type="region of interest" description="Disordered" evidence="1">
    <location>
        <begin position="76"/>
        <end position="361"/>
    </location>
</feature>
<dbReference type="Proteomes" id="UP000268014">
    <property type="component" value="Unassembled WGS sequence"/>
</dbReference>
<feature type="compositionally biased region" description="Polar residues" evidence="1">
    <location>
        <begin position="81"/>
        <end position="90"/>
    </location>
</feature>
<name>A0A3P7XMV9_HAEPC</name>
<feature type="compositionally biased region" description="Polar residues" evidence="1">
    <location>
        <begin position="222"/>
        <end position="239"/>
    </location>
</feature>
<sequence>MRRLTPLKGKSLPKQQQFLHLINVSIQYDQRGCRAAQYRVYGYSLLSIYDDERNIKYCASGDLGNHLQHTIIRVPDHRSSFGPTQPTVTVTPKEDHTNTTITAATTTSAAPTSPKSSTASTTVSSTSKPESTPIAHEFVTTEPLSEPPVQFTGTTNEVETSSKPSTAKLSPEMATEFTGPGDEIDTFSTSSGTLPPVTQPFETSLEVGPGEEVERTKRPEDGQQSTLSESSVPTSTDVSETGKRTDEQVGVTTKATSSSRQPAVTESPSERPVQLTGFGDETEVTPNPSTPTTAASTTRTSVRIVGPTDEPGVTSRRTTSPPVVIDEIMKPDHVHPADESVHKTSRKPTTPGSASSPHEGP</sequence>
<evidence type="ECO:0000313" key="2">
    <source>
        <dbReference type="EMBL" id="VDO66869.1"/>
    </source>
</evidence>
<feature type="compositionally biased region" description="Low complexity" evidence="1">
    <location>
        <begin position="98"/>
        <end position="127"/>
    </location>
</feature>
<feature type="compositionally biased region" description="Low complexity" evidence="1">
    <location>
        <begin position="284"/>
        <end position="303"/>
    </location>
</feature>
<feature type="compositionally biased region" description="Polar residues" evidence="1">
    <location>
        <begin position="250"/>
        <end position="267"/>
    </location>
</feature>
<feature type="compositionally biased region" description="Basic and acidic residues" evidence="1">
    <location>
        <begin position="327"/>
        <end position="342"/>
    </location>
</feature>
<gene>
    <name evidence="2" type="ORF">HPLM_LOCUS17774</name>
</gene>
<dbReference type="AlphaFoldDB" id="A0A3P7XMV9"/>